<dbReference type="PANTHER" id="PTHR19869">
    <property type="entry name" value="SPERMATID WD-REPEAT PROTEIN"/>
    <property type="match status" value="1"/>
</dbReference>
<dbReference type="SUPFAM" id="SSF50978">
    <property type="entry name" value="WD40 repeat-like"/>
    <property type="match status" value="1"/>
</dbReference>
<gene>
    <name evidence="4" type="ORF">AB1Y20_004878</name>
</gene>
<proteinExistence type="predicted"/>
<dbReference type="AlphaFoldDB" id="A0AB34IZK6"/>
<dbReference type="InterPro" id="IPR040066">
    <property type="entry name" value="WDR31"/>
</dbReference>
<evidence type="ECO:0000256" key="1">
    <source>
        <dbReference type="ARBA" id="ARBA00022574"/>
    </source>
</evidence>
<dbReference type="InterPro" id="IPR019775">
    <property type="entry name" value="WD40_repeat_CS"/>
</dbReference>
<dbReference type="PRINTS" id="PR00320">
    <property type="entry name" value="GPROTEINBRPT"/>
</dbReference>
<evidence type="ECO:0008006" key="6">
    <source>
        <dbReference type="Google" id="ProtNLM"/>
    </source>
</evidence>
<dbReference type="PANTHER" id="PTHR19869:SF1">
    <property type="entry name" value="WD REPEAT-CONTAINING PROTEIN 31"/>
    <property type="match status" value="1"/>
</dbReference>
<organism evidence="4 5">
    <name type="scientific">Prymnesium parvum</name>
    <name type="common">Toxic golden alga</name>
    <dbReference type="NCBI Taxonomy" id="97485"/>
    <lineage>
        <taxon>Eukaryota</taxon>
        <taxon>Haptista</taxon>
        <taxon>Haptophyta</taxon>
        <taxon>Prymnesiophyceae</taxon>
        <taxon>Prymnesiales</taxon>
        <taxon>Prymnesiaceae</taxon>
        <taxon>Prymnesium</taxon>
    </lineage>
</organism>
<evidence type="ECO:0000256" key="2">
    <source>
        <dbReference type="ARBA" id="ARBA00022737"/>
    </source>
</evidence>
<dbReference type="InterPro" id="IPR036322">
    <property type="entry name" value="WD40_repeat_dom_sf"/>
</dbReference>
<dbReference type="InterPro" id="IPR001680">
    <property type="entry name" value="WD40_rpt"/>
</dbReference>
<dbReference type="PROSITE" id="PS50294">
    <property type="entry name" value="WD_REPEATS_REGION"/>
    <property type="match status" value="2"/>
</dbReference>
<dbReference type="InterPro" id="IPR020472">
    <property type="entry name" value="WD40_PAC1"/>
</dbReference>
<dbReference type="Gene3D" id="2.130.10.10">
    <property type="entry name" value="YVTN repeat-like/Quinoprotein amine dehydrogenase"/>
    <property type="match status" value="2"/>
</dbReference>
<feature type="repeat" description="WD" evidence="3">
    <location>
        <begin position="250"/>
        <end position="293"/>
    </location>
</feature>
<protein>
    <recommendedName>
        <fullName evidence="6">Guanine nucleotide-binding protein subunit beta-like protein</fullName>
    </recommendedName>
</protein>
<feature type="repeat" description="WD" evidence="3">
    <location>
        <begin position="169"/>
        <end position="194"/>
    </location>
</feature>
<dbReference type="InterPro" id="IPR015943">
    <property type="entry name" value="WD40/YVTN_repeat-like_dom_sf"/>
</dbReference>
<keyword evidence="5" id="KW-1185">Reference proteome</keyword>
<name>A0AB34IZK6_PRYPA</name>
<evidence type="ECO:0000313" key="5">
    <source>
        <dbReference type="Proteomes" id="UP001515480"/>
    </source>
</evidence>
<dbReference type="Proteomes" id="UP001515480">
    <property type="component" value="Unassembled WGS sequence"/>
</dbReference>
<comment type="caution">
    <text evidence="4">The sequence shown here is derived from an EMBL/GenBank/DDBJ whole genome shotgun (WGS) entry which is preliminary data.</text>
</comment>
<evidence type="ECO:0000256" key="3">
    <source>
        <dbReference type="PROSITE-ProRule" id="PRU00221"/>
    </source>
</evidence>
<dbReference type="PROSITE" id="PS00678">
    <property type="entry name" value="WD_REPEATS_1"/>
    <property type="match status" value="2"/>
</dbReference>
<dbReference type="Pfam" id="PF00400">
    <property type="entry name" value="WD40"/>
    <property type="match status" value="3"/>
</dbReference>
<dbReference type="PROSITE" id="PS50082">
    <property type="entry name" value="WD_REPEATS_2"/>
    <property type="match status" value="3"/>
</dbReference>
<sequence>MGGCGSKEPVALHHVALEQRGSAHVGVAAVASFANGHARDEPVHAVARGTRDGEWISCSQAGVVVIADWQQRRVVHAWQAHRKGATRVVGAPRLDGAISAGRDTLIKLWRREEAEAKAELKGHQLTITGLALSPDGSTICSGSRDNSVRTWDVAAARSVAMCEVSRNIVTCMAWVRDEPLVLQGSEDLRLRLWDPRALSRPAATMEGYVYFPLACAAAGDYLLTGSNGFDGVGCELRLWDRRTMKQLMEMRGHQHAVMGVAMVPCGEGLAAASGSKDGEVRLWDVNSGTCIAQQVLPHGGASSMSEGPNAEIYVGGTTGEVHVLRAEGMPRSLTTVAIGFPQD</sequence>
<dbReference type="EMBL" id="JBGBPQ010000016">
    <property type="protein sequence ID" value="KAL1508783.1"/>
    <property type="molecule type" value="Genomic_DNA"/>
</dbReference>
<evidence type="ECO:0000313" key="4">
    <source>
        <dbReference type="EMBL" id="KAL1508783.1"/>
    </source>
</evidence>
<accession>A0AB34IZK6</accession>
<feature type="repeat" description="WD" evidence="3">
    <location>
        <begin position="120"/>
        <end position="161"/>
    </location>
</feature>
<keyword evidence="2" id="KW-0677">Repeat</keyword>
<keyword evidence="1 3" id="KW-0853">WD repeat</keyword>
<dbReference type="SMART" id="SM00320">
    <property type="entry name" value="WD40"/>
    <property type="match status" value="4"/>
</dbReference>
<reference evidence="4 5" key="1">
    <citation type="journal article" date="2024" name="Science">
        <title>Giant polyketide synthase enzymes in the biosynthesis of giant marine polyether toxins.</title>
        <authorList>
            <person name="Fallon T.R."/>
            <person name="Shende V.V."/>
            <person name="Wierzbicki I.H."/>
            <person name="Pendleton A.L."/>
            <person name="Watervoot N.F."/>
            <person name="Auber R.P."/>
            <person name="Gonzalez D.J."/>
            <person name="Wisecaver J.H."/>
            <person name="Moore B.S."/>
        </authorList>
    </citation>
    <scope>NUCLEOTIDE SEQUENCE [LARGE SCALE GENOMIC DNA]</scope>
    <source>
        <strain evidence="4 5">12B1</strain>
    </source>
</reference>